<dbReference type="Proteomes" id="UP001458880">
    <property type="component" value="Unassembled WGS sequence"/>
</dbReference>
<keyword evidence="3" id="KW-0646">Protease inhibitor</keyword>
<dbReference type="CDD" id="cd00104">
    <property type="entry name" value="KAZAL_FS"/>
    <property type="match status" value="1"/>
</dbReference>
<dbReference type="EMBL" id="JASPKY010000454">
    <property type="protein sequence ID" value="KAK9696339.1"/>
    <property type="molecule type" value="Genomic_DNA"/>
</dbReference>
<protein>
    <submittedName>
        <fullName evidence="3">Kazal-type serine protease inhibitor domain</fullName>
    </submittedName>
</protein>
<dbReference type="GO" id="GO:0004867">
    <property type="term" value="F:serine-type endopeptidase inhibitor activity"/>
    <property type="evidence" value="ECO:0007669"/>
    <property type="project" value="UniProtKB-KW"/>
</dbReference>
<evidence type="ECO:0000313" key="3">
    <source>
        <dbReference type="EMBL" id="KAK9696339.1"/>
    </source>
</evidence>
<dbReference type="AlphaFoldDB" id="A0AAW1J0U5"/>
<proteinExistence type="predicted"/>
<gene>
    <name evidence="3" type="ORF">QE152_g31987</name>
</gene>
<accession>A0AAW1J0U5</accession>
<dbReference type="Pfam" id="PF00050">
    <property type="entry name" value="Kazal_1"/>
    <property type="match status" value="1"/>
</dbReference>
<dbReference type="SMART" id="SM00280">
    <property type="entry name" value="KAZAL"/>
    <property type="match status" value="1"/>
</dbReference>
<keyword evidence="1" id="KW-0732">Signal</keyword>
<feature type="chain" id="PRO_5043957167" evidence="1">
    <location>
        <begin position="22"/>
        <end position="71"/>
    </location>
</feature>
<keyword evidence="4" id="KW-1185">Reference proteome</keyword>
<sequence>MKGVFAVIILAIVLCTNIVLAKMCPTACTMEHNPVCGEDSNGNRMTYANPCSLAVERCFNPDIRYVKHGQC</sequence>
<dbReference type="Gene3D" id="3.30.60.30">
    <property type="match status" value="1"/>
</dbReference>
<keyword evidence="3" id="KW-0722">Serine protease inhibitor</keyword>
<evidence type="ECO:0000259" key="2">
    <source>
        <dbReference type="PROSITE" id="PS51465"/>
    </source>
</evidence>
<evidence type="ECO:0000313" key="4">
    <source>
        <dbReference type="Proteomes" id="UP001458880"/>
    </source>
</evidence>
<evidence type="ECO:0000256" key="1">
    <source>
        <dbReference type="SAM" id="SignalP"/>
    </source>
</evidence>
<organism evidence="3 4">
    <name type="scientific">Popillia japonica</name>
    <name type="common">Japanese beetle</name>
    <dbReference type="NCBI Taxonomy" id="7064"/>
    <lineage>
        <taxon>Eukaryota</taxon>
        <taxon>Metazoa</taxon>
        <taxon>Ecdysozoa</taxon>
        <taxon>Arthropoda</taxon>
        <taxon>Hexapoda</taxon>
        <taxon>Insecta</taxon>
        <taxon>Pterygota</taxon>
        <taxon>Neoptera</taxon>
        <taxon>Endopterygota</taxon>
        <taxon>Coleoptera</taxon>
        <taxon>Polyphaga</taxon>
        <taxon>Scarabaeiformia</taxon>
        <taxon>Scarabaeidae</taxon>
        <taxon>Rutelinae</taxon>
        <taxon>Popillia</taxon>
    </lineage>
</organism>
<comment type="caution">
    <text evidence="3">The sequence shown here is derived from an EMBL/GenBank/DDBJ whole genome shotgun (WGS) entry which is preliminary data.</text>
</comment>
<reference evidence="3 4" key="1">
    <citation type="journal article" date="2024" name="BMC Genomics">
        <title>De novo assembly and annotation of Popillia japonica's genome with initial clues to its potential as an invasive pest.</title>
        <authorList>
            <person name="Cucini C."/>
            <person name="Boschi S."/>
            <person name="Funari R."/>
            <person name="Cardaioli E."/>
            <person name="Iannotti N."/>
            <person name="Marturano G."/>
            <person name="Paoli F."/>
            <person name="Bruttini M."/>
            <person name="Carapelli A."/>
            <person name="Frati F."/>
            <person name="Nardi F."/>
        </authorList>
    </citation>
    <scope>NUCLEOTIDE SEQUENCE [LARGE SCALE GENOMIC DNA]</scope>
    <source>
        <strain evidence="3">DMR45628</strain>
    </source>
</reference>
<dbReference type="PROSITE" id="PS51465">
    <property type="entry name" value="KAZAL_2"/>
    <property type="match status" value="1"/>
</dbReference>
<feature type="domain" description="Kazal-like" evidence="2">
    <location>
        <begin position="18"/>
        <end position="71"/>
    </location>
</feature>
<feature type="signal peptide" evidence="1">
    <location>
        <begin position="1"/>
        <end position="21"/>
    </location>
</feature>
<dbReference type="InterPro" id="IPR036058">
    <property type="entry name" value="Kazal_dom_sf"/>
</dbReference>
<dbReference type="SUPFAM" id="SSF100895">
    <property type="entry name" value="Kazal-type serine protease inhibitors"/>
    <property type="match status" value="1"/>
</dbReference>
<name>A0AAW1J0U5_POPJA</name>
<dbReference type="InterPro" id="IPR002350">
    <property type="entry name" value="Kazal_dom"/>
</dbReference>